<evidence type="ECO:0000256" key="8">
    <source>
        <dbReference type="ARBA" id="ARBA00023170"/>
    </source>
</evidence>
<sequence length="147" mass="16330">MNCGLQNIQDQIIACMLAENLRDLARQSIGSVSLFSALVLGCTEYSIMRTKPIGGILFMIGWMAGLMIVCYAGERLMEEIVSVGAAISESQWYITDGETKKDIVFILLRSQKPIYLEAAPIGILNYALFVMILRTSYSYMTLLNQTA</sequence>
<dbReference type="OrthoDB" id="6614360at2759"/>
<evidence type="ECO:0000313" key="12">
    <source>
        <dbReference type="Proteomes" id="UP001153737"/>
    </source>
</evidence>
<keyword evidence="5" id="KW-0552">Olfaction</keyword>
<evidence type="ECO:0008006" key="13">
    <source>
        <dbReference type="Google" id="ProtNLM"/>
    </source>
</evidence>
<feature type="transmembrane region" description="Helical" evidence="10">
    <location>
        <begin position="114"/>
        <end position="133"/>
    </location>
</feature>
<organism evidence="11 12">
    <name type="scientific">Phaedon cochleariae</name>
    <name type="common">Mustard beetle</name>
    <dbReference type="NCBI Taxonomy" id="80249"/>
    <lineage>
        <taxon>Eukaryota</taxon>
        <taxon>Metazoa</taxon>
        <taxon>Ecdysozoa</taxon>
        <taxon>Arthropoda</taxon>
        <taxon>Hexapoda</taxon>
        <taxon>Insecta</taxon>
        <taxon>Pterygota</taxon>
        <taxon>Neoptera</taxon>
        <taxon>Endopterygota</taxon>
        <taxon>Coleoptera</taxon>
        <taxon>Polyphaga</taxon>
        <taxon>Cucujiformia</taxon>
        <taxon>Chrysomeloidea</taxon>
        <taxon>Chrysomelidae</taxon>
        <taxon>Chrysomelinae</taxon>
        <taxon>Chrysomelini</taxon>
        <taxon>Phaedon</taxon>
    </lineage>
</organism>
<comment type="subcellular location">
    <subcellularLocation>
        <location evidence="1">Cell membrane</location>
        <topology evidence="1">Multi-pass membrane protein</topology>
    </subcellularLocation>
</comment>
<dbReference type="GO" id="GO:0004984">
    <property type="term" value="F:olfactory receptor activity"/>
    <property type="evidence" value="ECO:0007669"/>
    <property type="project" value="InterPro"/>
</dbReference>
<dbReference type="AlphaFoldDB" id="A0A9P0DQ79"/>
<dbReference type="InterPro" id="IPR004117">
    <property type="entry name" value="7tm6_olfct_rcpt"/>
</dbReference>
<dbReference type="EMBL" id="OU896713">
    <property type="protein sequence ID" value="CAH1176464.1"/>
    <property type="molecule type" value="Genomic_DNA"/>
</dbReference>
<evidence type="ECO:0000256" key="3">
    <source>
        <dbReference type="ARBA" id="ARBA00022606"/>
    </source>
</evidence>
<dbReference type="PANTHER" id="PTHR21137">
    <property type="entry name" value="ODORANT RECEPTOR"/>
    <property type="match status" value="1"/>
</dbReference>
<evidence type="ECO:0000256" key="2">
    <source>
        <dbReference type="ARBA" id="ARBA00022475"/>
    </source>
</evidence>
<reference evidence="11" key="1">
    <citation type="submission" date="2022-01" db="EMBL/GenBank/DDBJ databases">
        <authorList>
            <person name="King R."/>
        </authorList>
    </citation>
    <scope>NUCLEOTIDE SEQUENCE</scope>
</reference>
<keyword evidence="4 10" id="KW-0812">Transmembrane</keyword>
<gene>
    <name evidence="11" type="ORF">PHAECO_LOCUS10993</name>
</gene>
<evidence type="ECO:0000256" key="6">
    <source>
        <dbReference type="ARBA" id="ARBA00022989"/>
    </source>
</evidence>
<feature type="transmembrane region" description="Helical" evidence="10">
    <location>
        <begin position="53"/>
        <end position="72"/>
    </location>
</feature>
<proteinExistence type="predicted"/>
<dbReference type="InterPro" id="IPR033134">
    <property type="entry name" value="Asp/Glu_racemase_AS_2"/>
</dbReference>
<dbReference type="GO" id="GO:0005549">
    <property type="term" value="F:odorant binding"/>
    <property type="evidence" value="ECO:0007669"/>
    <property type="project" value="InterPro"/>
</dbReference>
<keyword evidence="7 10" id="KW-0472">Membrane</keyword>
<reference evidence="11" key="2">
    <citation type="submission" date="2022-10" db="EMBL/GenBank/DDBJ databases">
        <authorList>
            <consortium name="ENA_rothamsted_submissions"/>
            <consortium name="culmorum"/>
            <person name="King R."/>
        </authorList>
    </citation>
    <scope>NUCLEOTIDE SEQUENCE</scope>
</reference>
<dbReference type="PROSITE" id="PS00924">
    <property type="entry name" value="ASP_GLU_RACEMASE_2"/>
    <property type="match status" value="1"/>
</dbReference>
<evidence type="ECO:0000256" key="4">
    <source>
        <dbReference type="ARBA" id="ARBA00022692"/>
    </source>
</evidence>
<protein>
    <recommendedName>
        <fullName evidence="13">Odorant receptor</fullName>
    </recommendedName>
</protein>
<keyword evidence="2" id="KW-1003">Cell membrane</keyword>
<evidence type="ECO:0000256" key="10">
    <source>
        <dbReference type="SAM" id="Phobius"/>
    </source>
</evidence>
<evidence type="ECO:0000256" key="9">
    <source>
        <dbReference type="ARBA" id="ARBA00023224"/>
    </source>
</evidence>
<evidence type="ECO:0000256" key="5">
    <source>
        <dbReference type="ARBA" id="ARBA00022725"/>
    </source>
</evidence>
<evidence type="ECO:0000256" key="7">
    <source>
        <dbReference type="ARBA" id="ARBA00023136"/>
    </source>
</evidence>
<dbReference type="PANTHER" id="PTHR21137:SF35">
    <property type="entry name" value="ODORANT RECEPTOR 19A-RELATED"/>
    <property type="match status" value="1"/>
</dbReference>
<dbReference type="Proteomes" id="UP001153737">
    <property type="component" value="Chromosome 7"/>
</dbReference>
<name>A0A9P0DQ79_PHACE</name>
<evidence type="ECO:0000313" key="11">
    <source>
        <dbReference type="EMBL" id="CAH1176464.1"/>
    </source>
</evidence>
<accession>A0A9P0DQ79</accession>
<dbReference type="GO" id="GO:0007165">
    <property type="term" value="P:signal transduction"/>
    <property type="evidence" value="ECO:0007669"/>
    <property type="project" value="UniProtKB-KW"/>
</dbReference>
<evidence type="ECO:0000256" key="1">
    <source>
        <dbReference type="ARBA" id="ARBA00004651"/>
    </source>
</evidence>
<keyword evidence="6 10" id="KW-1133">Transmembrane helix</keyword>
<keyword evidence="12" id="KW-1185">Reference proteome</keyword>
<keyword evidence="8" id="KW-0675">Receptor</keyword>
<dbReference type="Pfam" id="PF02949">
    <property type="entry name" value="7tm_6"/>
    <property type="match status" value="1"/>
</dbReference>
<dbReference type="GO" id="GO:0005886">
    <property type="term" value="C:plasma membrane"/>
    <property type="evidence" value="ECO:0007669"/>
    <property type="project" value="UniProtKB-SubCell"/>
</dbReference>
<keyword evidence="9" id="KW-0807">Transducer</keyword>
<keyword evidence="3" id="KW-0716">Sensory transduction</keyword>